<evidence type="ECO:0000313" key="1">
    <source>
        <dbReference type="EMBL" id="QJA59131.1"/>
    </source>
</evidence>
<reference evidence="2" key="1">
    <citation type="submission" date="2020-03" db="EMBL/GenBank/DDBJ databases">
        <title>The deep terrestrial virosphere.</title>
        <authorList>
            <person name="Holmfeldt K."/>
            <person name="Nilsson E."/>
            <person name="Simone D."/>
            <person name="Lopez-Fernandez M."/>
            <person name="Wu X."/>
            <person name="de Brujin I."/>
            <person name="Lundin D."/>
            <person name="Andersson A."/>
            <person name="Bertilsson S."/>
            <person name="Dopson M."/>
        </authorList>
    </citation>
    <scope>NUCLEOTIDE SEQUENCE</scope>
    <source>
        <strain evidence="2">MM415A03966</strain>
        <strain evidence="1">MM415B01343</strain>
    </source>
</reference>
<evidence type="ECO:0000313" key="2">
    <source>
        <dbReference type="EMBL" id="QJA70140.1"/>
    </source>
</evidence>
<protein>
    <submittedName>
        <fullName evidence="2">Uncharacterized protein</fullName>
    </submittedName>
</protein>
<organism evidence="2">
    <name type="scientific">viral metagenome</name>
    <dbReference type="NCBI Taxonomy" id="1070528"/>
    <lineage>
        <taxon>unclassified sequences</taxon>
        <taxon>metagenomes</taxon>
        <taxon>organismal metagenomes</taxon>
    </lineage>
</organism>
<dbReference type="EMBL" id="MT141355">
    <property type="protein sequence ID" value="QJA59131.1"/>
    <property type="molecule type" value="Genomic_DNA"/>
</dbReference>
<dbReference type="EMBL" id="MT141767">
    <property type="protein sequence ID" value="QJA70140.1"/>
    <property type="molecule type" value="Genomic_DNA"/>
</dbReference>
<name>A0A6M3JK07_9ZZZZ</name>
<gene>
    <name evidence="2" type="ORF">MM415A03966_0006</name>
    <name evidence="1" type="ORF">MM415B01343_0019</name>
</gene>
<sequence>MKKEWCPQHGYPLPCAKCGLGEYAEGVKEMIELVNGCKIATDVYQKDGSLFLRAGDIVILQEYWQFKLFKLKERGLL</sequence>
<accession>A0A6M3JK07</accession>
<proteinExistence type="predicted"/>
<dbReference type="AlphaFoldDB" id="A0A6M3JK07"/>